<gene>
    <name evidence="2" type="ORF">H1D41_11400</name>
</gene>
<keyword evidence="3" id="KW-1185">Reference proteome</keyword>
<dbReference type="SUPFAM" id="SSF53335">
    <property type="entry name" value="S-adenosyl-L-methionine-dependent methyltransferases"/>
    <property type="match status" value="1"/>
</dbReference>
<feature type="region of interest" description="Disordered" evidence="1">
    <location>
        <begin position="1"/>
        <end position="26"/>
    </location>
</feature>
<evidence type="ECO:0000256" key="1">
    <source>
        <dbReference type="SAM" id="MobiDB-lite"/>
    </source>
</evidence>
<comment type="caution">
    <text evidence="2">The sequence shown here is derived from an EMBL/GenBank/DDBJ whole genome shotgun (WGS) entry which is preliminary data.</text>
</comment>
<organism evidence="2 3">
    <name type="scientific">Halocynthiibacter styelae</name>
    <dbReference type="NCBI Taxonomy" id="2761955"/>
    <lineage>
        <taxon>Bacteria</taxon>
        <taxon>Pseudomonadati</taxon>
        <taxon>Pseudomonadota</taxon>
        <taxon>Alphaproteobacteria</taxon>
        <taxon>Rhodobacterales</taxon>
        <taxon>Paracoccaceae</taxon>
        <taxon>Halocynthiibacter</taxon>
    </lineage>
</organism>
<protein>
    <submittedName>
        <fullName evidence="2">DUF938 domain-containing protein</fullName>
    </submittedName>
</protein>
<dbReference type="RefSeq" id="WP_228849024.1">
    <property type="nucleotide sequence ID" value="NZ_JADCKQ010000008.1"/>
</dbReference>
<proteinExistence type="predicted"/>
<evidence type="ECO:0000313" key="2">
    <source>
        <dbReference type="EMBL" id="MBI1494243.1"/>
    </source>
</evidence>
<name>A0A8J7IJH7_9RHOB</name>
<dbReference type="Gene3D" id="3.40.50.150">
    <property type="entry name" value="Vaccinia Virus protein VP39"/>
    <property type="match status" value="1"/>
</dbReference>
<feature type="compositionally biased region" description="Basic and acidic residues" evidence="1">
    <location>
        <begin position="11"/>
        <end position="22"/>
    </location>
</feature>
<dbReference type="PANTHER" id="PTHR20974:SF0">
    <property type="entry name" value="UPF0585 PROTEIN CG18661"/>
    <property type="match status" value="1"/>
</dbReference>
<evidence type="ECO:0000313" key="3">
    <source>
        <dbReference type="Proteomes" id="UP000640583"/>
    </source>
</evidence>
<dbReference type="Proteomes" id="UP000640583">
    <property type="component" value="Unassembled WGS sequence"/>
</dbReference>
<sequence length="220" mass="23800">MKKPLILPDSPHLKDQTGDGRLHAPSAARNQEPIAEVLAQILPERGDVLELASGTGQHICAFAARWPDLTWQPSDVEDDRLDSVGAWGREAKLANLREAIRLDAVGGWDALGKTYDFIYVVNLLHLISDDQAAAVLSGMAGALSPGGQVMIYGPFSDNSAFRSEGDASFHSSLQSQDPEIGYKDSQWVLSRLEAAGLKDLSERQMPANNLILYAVKSSCS</sequence>
<dbReference type="PANTHER" id="PTHR20974">
    <property type="entry name" value="UPF0585 PROTEIN CG18661"/>
    <property type="match status" value="1"/>
</dbReference>
<dbReference type="AlphaFoldDB" id="A0A8J7IJH7"/>
<reference evidence="2" key="1">
    <citation type="submission" date="2020-10" db="EMBL/GenBank/DDBJ databases">
        <title>Paenihalocynthiibacter styelae gen. nov., sp. nov., isolated from stalked sea squirt Styela clava.</title>
        <authorList>
            <person name="Kim Y.-O."/>
            <person name="Yoon J.-H."/>
        </authorList>
    </citation>
    <scope>NUCLEOTIDE SEQUENCE</scope>
    <source>
        <strain evidence="2">MYP1-1</strain>
    </source>
</reference>
<accession>A0A8J7IJH7</accession>
<dbReference type="EMBL" id="JADCKQ010000008">
    <property type="protein sequence ID" value="MBI1494243.1"/>
    <property type="molecule type" value="Genomic_DNA"/>
</dbReference>
<dbReference type="Pfam" id="PF06080">
    <property type="entry name" value="DUF938"/>
    <property type="match status" value="1"/>
</dbReference>
<dbReference type="InterPro" id="IPR029063">
    <property type="entry name" value="SAM-dependent_MTases_sf"/>
</dbReference>
<dbReference type="InterPro" id="IPR010342">
    <property type="entry name" value="DUF938"/>
</dbReference>